<evidence type="ECO:0000256" key="8">
    <source>
        <dbReference type="ARBA" id="ARBA00022989"/>
    </source>
</evidence>
<sequence length="818" mass="93843">NLSSMPSALAIFTCRPNSHPFQERHVYLDEPVKIGRSVARCRPAQNNATFDCKVLSRNHALVWFDHKTGKFYLQDTKSSNGTFINSQRLSRGSEESPPCEIMSGDIIQFGVDVTENTRKVTHGCIVSTIKLFLPDGMEARLRSDVIHAPLPSPVDKVAANTPSMYSQELFQLSQYLQEALHREQMLEQKLATLQRLLAVTQEASDTSWQALIDEDRLLSRLEVMGNQLQACSKNQTEDSIRKELIALQEDKHNYETTAKESLRRVLQEKIEVVRKLSEVERSLSNTEDECTHLKEMNERTQEELRELANKYNGAVNEIKDLSDKLKVAEGRQEEIQQKGLAEKKELQHKIDEMEEREQELQAKIEALQADNDFTNERLTALQVRLEHLQEKTLKEHNSLGIQVDDFIPKINGSTEKEHFLSKSGGDCTFIHQFIECQNKIIDEGHLTKVEETKLLKENQARVKESDLSDTLSPSKEKSSDDTTDAQMDDQDLNEPIAKVALLKDELQGAQSETEAKQEIQQLHKELIEAQELARTSKQKCFELQALLEEERKAYRVQVEESSKQINVLQAQLRRLQEDIENLREEKENEISSTRDELVSAQNEILSLQQVAEKAASERDTDISALQDELQTVRAELELWRKDASDYEKEIVNLQASFQLRCQQCEDQQKEEATRLKGELEKLKAEWCALEAECVTLRKENTMLTSELQRQEKELSSSQKQSLALTSDISVLEMSRKELENQMGSLREKHQRDAASLKSQLSEAESQAKDVQKEYERTQTVLSELKAKYEMAEQENQSLTEELKQCKENLKLLQEKGNN</sequence>
<feature type="region of interest" description="Disordered" evidence="20">
    <location>
        <begin position="739"/>
        <end position="774"/>
    </location>
</feature>
<evidence type="ECO:0000259" key="21">
    <source>
        <dbReference type="PROSITE" id="PS50006"/>
    </source>
</evidence>
<evidence type="ECO:0000256" key="11">
    <source>
        <dbReference type="ARBA" id="ARBA00023136"/>
    </source>
</evidence>
<dbReference type="SUPFAM" id="SSF49879">
    <property type="entry name" value="SMAD/FHA domain"/>
    <property type="match status" value="1"/>
</dbReference>
<dbReference type="FunFam" id="2.60.200.20:FF:000003">
    <property type="entry name" value="sarcolemmal membrane-associated protein isoform X2"/>
    <property type="match status" value="1"/>
</dbReference>
<dbReference type="InterPro" id="IPR008984">
    <property type="entry name" value="SMAD_FHA_dom_sf"/>
</dbReference>
<comment type="subcellular location">
    <subcellularLocation>
        <location evidence="15">Cell membrane</location>
        <location evidence="15">Sarcolemma</location>
        <topology evidence="15">Single-pass type IV membrane protein</topology>
    </subcellularLocation>
    <subcellularLocation>
        <location evidence="1">Cytoplasm</location>
        <location evidence="1">Cytoskeleton</location>
        <location evidence="1">Microtubule organizing center</location>
        <location evidence="1">Centrosome</location>
    </subcellularLocation>
    <subcellularLocation>
        <location evidence="2">Endoplasmic reticulum membrane</location>
        <topology evidence="2">Single-pass membrane protein</topology>
    </subcellularLocation>
    <subcellularLocation>
        <location evidence="13">Mitochondrion membrane</location>
        <topology evidence="13">Single-pass type IV membrane protein</topology>
    </subcellularLocation>
</comment>
<feature type="non-terminal residue" evidence="22">
    <location>
        <position position="818"/>
    </location>
</feature>
<feature type="region of interest" description="Disordered" evidence="20">
    <location>
        <begin position="459"/>
        <end position="491"/>
    </location>
</feature>
<feature type="compositionally biased region" description="Basic and acidic residues" evidence="20">
    <location>
        <begin position="739"/>
        <end position="754"/>
    </location>
</feature>
<evidence type="ECO:0000256" key="9">
    <source>
        <dbReference type="ARBA" id="ARBA00023054"/>
    </source>
</evidence>
<comment type="caution">
    <text evidence="22">The sequence shown here is derived from an EMBL/GenBank/DDBJ whole genome shotgun (WGS) entry which is preliminary data.</text>
</comment>
<evidence type="ECO:0000256" key="15">
    <source>
        <dbReference type="ARBA" id="ARBA00060409"/>
    </source>
</evidence>
<dbReference type="GO" id="GO:1900825">
    <property type="term" value="P:regulation of membrane depolarization during cardiac muscle cell action potential"/>
    <property type="evidence" value="ECO:0007669"/>
    <property type="project" value="TreeGrafter"/>
</dbReference>
<dbReference type="AlphaFoldDB" id="A0A7K7MT75"/>
<feature type="domain" description="FHA" evidence="21">
    <location>
        <begin position="32"/>
        <end position="89"/>
    </location>
</feature>
<dbReference type="GO" id="GO:0031966">
    <property type="term" value="C:mitochondrial membrane"/>
    <property type="evidence" value="ECO:0007669"/>
    <property type="project" value="UniProtKB-SubCell"/>
</dbReference>
<feature type="compositionally biased region" description="Basic and acidic residues" evidence="20">
    <location>
        <begin position="765"/>
        <end position="774"/>
    </location>
</feature>
<dbReference type="InterPro" id="IPR051176">
    <property type="entry name" value="Cent_Immune-Sig_Mod"/>
</dbReference>
<dbReference type="OrthoDB" id="687730at2759"/>
<evidence type="ECO:0000313" key="22">
    <source>
        <dbReference type="EMBL" id="NWZ46481.1"/>
    </source>
</evidence>
<keyword evidence="5" id="KW-0597">Phosphoprotein</keyword>
<evidence type="ECO:0000256" key="16">
    <source>
        <dbReference type="ARBA" id="ARBA00061687"/>
    </source>
</evidence>
<keyword evidence="11" id="KW-0472">Membrane</keyword>
<gene>
    <name evidence="22" type="primary">Slmap</name>
    <name evidence="22" type="ORF">HALALB_R12812</name>
</gene>
<dbReference type="GO" id="GO:0005789">
    <property type="term" value="C:endoplasmic reticulum membrane"/>
    <property type="evidence" value="ECO:0007669"/>
    <property type="project" value="UniProtKB-SubCell"/>
</dbReference>
<accession>A0A7K7MT75</accession>
<dbReference type="PANTHER" id="PTHR15715:SF22">
    <property type="entry name" value="SARCOLEMMAL MEMBRANE-ASSOCIATED PROTEIN"/>
    <property type="match status" value="1"/>
</dbReference>
<evidence type="ECO:0000256" key="3">
    <source>
        <dbReference type="ARBA" id="ARBA00022475"/>
    </source>
</evidence>
<keyword evidence="9 19" id="KW-0175">Coiled coil</keyword>
<evidence type="ECO:0000256" key="18">
    <source>
        <dbReference type="ARBA" id="ARBA00074026"/>
    </source>
</evidence>
<evidence type="ECO:0000256" key="6">
    <source>
        <dbReference type="ARBA" id="ARBA00022692"/>
    </source>
</evidence>
<reference evidence="22 23" key="1">
    <citation type="submission" date="2019-09" db="EMBL/GenBank/DDBJ databases">
        <title>Bird 10,000 Genomes (B10K) Project - Family phase.</title>
        <authorList>
            <person name="Zhang G."/>
        </authorList>
    </citation>
    <scope>NUCLEOTIDE SEQUENCE [LARGE SCALE GENOMIC DNA]</scope>
    <source>
        <strain evidence="22">OUT-0040</strain>
        <tissue evidence="22">Blood</tissue>
    </source>
</reference>
<keyword evidence="4" id="KW-0963">Cytoplasm</keyword>
<evidence type="ECO:0000256" key="10">
    <source>
        <dbReference type="ARBA" id="ARBA00023128"/>
    </source>
</evidence>
<evidence type="ECO:0000256" key="19">
    <source>
        <dbReference type="SAM" id="Coils"/>
    </source>
</evidence>
<protein>
    <recommendedName>
        <fullName evidence="18">Sarcolemmal membrane-associated protein</fullName>
    </recommendedName>
</protein>
<keyword evidence="8" id="KW-1133">Transmembrane helix</keyword>
<comment type="similarity">
    <text evidence="16">Belongs to the SLMAP family.</text>
</comment>
<evidence type="ECO:0000256" key="4">
    <source>
        <dbReference type="ARBA" id="ARBA00022490"/>
    </source>
</evidence>
<dbReference type="PANTHER" id="PTHR15715">
    <property type="entry name" value="CENTROSOMAL PROTEIN OF 170 KDA"/>
    <property type="match status" value="1"/>
</dbReference>
<feature type="coiled-coil region" evidence="19">
    <location>
        <begin position="176"/>
        <end position="203"/>
    </location>
</feature>
<dbReference type="InterPro" id="IPR000253">
    <property type="entry name" value="FHA_dom"/>
</dbReference>
<feature type="compositionally biased region" description="Acidic residues" evidence="20">
    <location>
        <begin position="481"/>
        <end position="491"/>
    </location>
</feature>
<evidence type="ECO:0000256" key="5">
    <source>
        <dbReference type="ARBA" id="ARBA00022553"/>
    </source>
</evidence>
<dbReference type="CDD" id="cd22679">
    <property type="entry name" value="FHA_SLMAP"/>
    <property type="match status" value="1"/>
</dbReference>
<keyword evidence="12" id="KW-0206">Cytoskeleton</keyword>
<dbReference type="EMBL" id="VZSQ01000007">
    <property type="protein sequence ID" value="NWZ46481.1"/>
    <property type="molecule type" value="Genomic_DNA"/>
</dbReference>
<keyword evidence="3" id="KW-1003">Cell membrane</keyword>
<comment type="function">
    <text evidence="14">Associates with the striatin-interacting phosphatase and kinase (STRIPAK) core complex, forming the extended (SIKE1:SLMAP)STRIPAK complex. The (SIKE1:SLMAP)STRIPAK complex dephosphorylates STK3 leading to the inhibition of Hippo signaling and the control of cell growth. May play a role during myoblast fusion.</text>
</comment>
<organism evidence="22 23">
    <name type="scientific">Haliaeetus albicilla</name>
    <name type="common">White-tailed sea-eagle</name>
    <name type="synonym">Falco albicilla</name>
    <dbReference type="NCBI Taxonomy" id="8969"/>
    <lineage>
        <taxon>Eukaryota</taxon>
        <taxon>Metazoa</taxon>
        <taxon>Chordata</taxon>
        <taxon>Craniata</taxon>
        <taxon>Vertebrata</taxon>
        <taxon>Euteleostomi</taxon>
        <taxon>Archelosauria</taxon>
        <taxon>Archosauria</taxon>
        <taxon>Dinosauria</taxon>
        <taxon>Saurischia</taxon>
        <taxon>Theropoda</taxon>
        <taxon>Coelurosauria</taxon>
        <taxon>Aves</taxon>
        <taxon>Neognathae</taxon>
        <taxon>Neoaves</taxon>
        <taxon>Telluraves</taxon>
        <taxon>Accipitrimorphae</taxon>
        <taxon>Accipitriformes</taxon>
        <taxon>Accipitridae</taxon>
        <taxon>Accipitrinae</taxon>
        <taxon>Haliaeetus</taxon>
    </lineage>
</organism>
<dbReference type="CDD" id="cd21911">
    <property type="entry name" value="CC1_SLMAP"/>
    <property type="match status" value="1"/>
</dbReference>
<comment type="subunit">
    <text evidence="17">Homodimer. Interacts with myosin. Interacts with SIKE1 and both associate with the STRIPAK core complex composed of PP2A catalytic and scaffolding subunits, the striatins (PP2A regulatory subunits), the striatin-associated proteins MOB4, STRIP1 and STRIP2, PDCD10 and members of the STE20 kinases, such as STK24 and STK26. Interacts (via FHA domain) with STK3 (when phosphorylated); the interaction associates STK3 with the STRIPAK complex.</text>
</comment>
<name>A0A7K7MT75_HALAL</name>
<evidence type="ECO:0000256" key="13">
    <source>
        <dbReference type="ARBA" id="ARBA00046294"/>
    </source>
</evidence>
<evidence type="ECO:0000256" key="12">
    <source>
        <dbReference type="ARBA" id="ARBA00023212"/>
    </source>
</evidence>
<keyword evidence="23" id="KW-1185">Reference proteome</keyword>
<dbReference type="GO" id="GO:0005813">
    <property type="term" value="C:centrosome"/>
    <property type="evidence" value="ECO:0007669"/>
    <property type="project" value="UniProtKB-SubCell"/>
</dbReference>
<evidence type="ECO:0000256" key="2">
    <source>
        <dbReference type="ARBA" id="ARBA00004389"/>
    </source>
</evidence>
<dbReference type="PROSITE" id="PS50006">
    <property type="entry name" value="FHA_DOMAIN"/>
    <property type="match status" value="1"/>
</dbReference>
<evidence type="ECO:0000313" key="23">
    <source>
        <dbReference type="Proteomes" id="UP000585422"/>
    </source>
</evidence>
<evidence type="ECO:0000256" key="7">
    <source>
        <dbReference type="ARBA" id="ARBA00022824"/>
    </source>
</evidence>
<evidence type="ECO:0000256" key="1">
    <source>
        <dbReference type="ARBA" id="ARBA00004300"/>
    </source>
</evidence>
<keyword evidence="7" id="KW-0256">Endoplasmic reticulum</keyword>
<feature type="non-terminal residue" evidence="22">
    <location>
        <position position="1"/>
    </location>
</feature>
<keyword evidence="6" id="KW-0812">Transmembrane</keyword>
<dbReference type="SMART" id="SM00240">
    <property type="entry name" value="FHA"/>
    <property type="match status" value="1"/>
</dbReference>
<evidence type="ECO:0000256" key="14">
    <source>
        <dbReference type="ARBA" id="ARBA00057671"/>
    </source>
</evidence>
<dbReference type="Gene3D" id="1.10.287.1490">
    <property type="match status" value="1"/>
</dbReference>
<dbReference type="GO" id="GO:0042383">
    <property type="term" value="C:sarcolemma"/>
    <property type="evidence" value="ECO:0007669"/>
    <property type="project" value="UniProtKB-SubCell"/>
</dbReference>
<dbReference type="Pfam" id="PF00498">
    <property type="entry name" value="FHA"/>
    <property type="match status" value="1"/>
</dbReference>
<evidence type="ECO:0000256" key="17">
    <source>
        <dbReference type="ARBA" id="ARBA00066015"/>
    </source>
</evidence>
<proteinExistence type="inferred from homology"/>
<dbReference type="GO" id="GO:0072659">
    <property type="term" value="P:protein localization to plasma membrane"/>
    <property type="evidence" value="ECO:0007669"/>
    <property type="project" value="TreeGrafter"/>
</dbReference>
<dbReference type="Gene3D" id="2.60.200.20">
    <property type="match status" value="1"/>
</dbReference>
<dbReference type="Proteomes" id="UP000585422">
    <property type="component" value="Unassembled WGS sequence"/>
</dbReference>
<keyword evidence="10" id="KW-0496">Mitochondrion</keyword>
<feature type="coiled-coil region" evidence="19">
    <location>
        <begin position="269"/>
        <end position="391"/>
    </location>
</feature>
<evidence type="ECO:0000256" key="20">
    <source>
        <dbReference type="SAM" id="MobiDB-lite"/>
    </source>
</evidence>